<proteinExistence type="predicted"/>
<evidence type="ECO:0000259" key="2">
    <source>
        <dbReference type="PROSITE" id="PS51180"/>
    </source>
</evidence>
<dbReference type="Proteomes" id="UP001232148">
    <property type="component" value="Unassembled WGS sequence"/>
</dbReference>
<evidence type="ECO:0000313" key="3">
    <source>
        <dbReference type="EMBL" id="KAK2025871.1"/>
    </source>
</evidence>
<dbReference type="InterPro" id="IPR038499">
    <property type="entry name" value="BRO1_sf"/>
</dbReference>
<keyword evidence="4" id="KW-1185">Reference proteome</keyword>
<dbReference type="InterPro" id="IPR004328">
    <property type="entry name" value="BRO1_dom"/>
</dbReference>
<comment type="caution">
    <text evidence="3">The sequence shown here is derived from an EMBL/GenBank/DDBJ whole genome shotgun (WGS) entry which is preliminary data.</text>
</comment>
<dbReference type="AlphaFoldDB" id="A0AAD9LXE1"/>
<accession>A0AAD9LXE1</accession>
<evidence type="ECO:0000256" key="1">
    <source>
        <dbReference type="SAM" id="MobiDB-lite"/>
    </source>
</evidence>
<reference evidence="3" key="1">
    <citation type="submission" date="2021-06" db="EMBL/GenBank/DDBJ databases">
        <title>Comparative genomics, transcriptomics and evolutionary studies reveal genomic signatures of adaptation to plant cell wall in hemibiotrophic fungi.</title>
        <authorList>
            <consortium name="DOE Joint Genome Institute"/>
            <person name="Baroncelli R."/>
            <person name="Diaz J.F."/>
            <person name="Benocci T."/>
            <person name="Peng M."/>
            <person name="Battaglia E."/>
            <person name="Haridas S."/>
            <person name="Andreopoulos W."/>
            <person name="Labutti K."/>
            <person name="Pangilinan J."/>
            <person name="Floch G.L."/>
            <person name="Makela M.R."/>
            <person name="Henrissat B."/>
            <person name="Grigoriev I.V."/>
            <person name="Crouch J.A."/>
            <person name="De Vries R.P."/>
            <person name="Sukno S.A."/>
            <person name="Thon M.R."/>
        </authorList>
    </citation>
    <scope>NUCLEOTIDE SEQUENCE</scope>
    <source>
        <strain evidence="3">MAFF235873</strain>
    </source>
</reference>
<protein>
    <submittedName>
        <fullName evidence="3">BRO1-domain-containing protein</fullName>
    </submittedName>
</protein>
<feature type="domain" description="BRO1" evidence="2">
    <location>
        <begin position="92"/>
        <end position="218"/>
    </location>
</feature>
<feature type="compositionally biased region" description="Low complexity" evidence="1">
    <location>
        <begin position="60"/>
        <end position="80"/>
    </location>
</feature>
<sequence>MFHQDLEVIDAQSRNPFKSIARRKPHPSGIKKLQAYAGHLVGCGQREGAAPQRHQEAAGVRRTSGGVRSTGGSRTPAAPRSSRRTPDIWWGAVNGREPHPSGIKAYAWQPVWIGGKFPIDIGAEFTWGPALGYNTERPMVRNNLKYELMNILYNLASLYSQLAVAQSRGGKGLKAGAAGYFALAIGVLDHMRKGILPELRSWRSPKNGFGAEGESRGW</sequence>
<dbReference type="EMBL" id="MU842927">
    <property type="protein sequence ID" value="KAK2025871.1"/>
    <property type="molecule type" value="Genomic_DNA"/>
</dbReference>
<name>A0AAD9LXE1_9PEZI</name>
<organism evidence="3 4">
    <name type="scientific">Colletotrichum zoysiae</name>
    <dbReference type="NCBI Taxonomy" id="1216348"/>
    <lineage>
        <taxon>Eukaryota</taxon>
        <taxon>Fungi</taxon>
        <taxon>Dikarya</taxon>
        <taxon>Ascomycota</taxon>
        <taxon>Pezizomycotina</taxon>
        <taxon>Sordariomycetes</taxon>
        <taxon>Hypocreomycetidae</taxon>
        <taxon>Glomerellales</taxon>
        <taxon>Glomerellaceae</taxon>
        <taxon>Colletotrichum</taxon>
        <taxon>Colletotrichum graminicola species complex</taxon>
    </lineage>
</organism>
<dbReference type="Gene3D" id="1.25.40.280">
    <property type="entry name" value="alix/aip1 like domains"/>
    <property type="match status" value="1"/>
</dbReference>
<dbReference type="Pfam" id="PF03097">
    <property type="entry name" value="BRO1"/>
    <property type="match status" value="1"/>
</dbReference>
<dbReference type="PROSITE" id="PS51180">
    <property type="entry name" value="BRO1"/>
    <property type="match status" value="1"/>
</dbReference>
<evidence type="ECO:0000313" key="4">
    <source>
        <dbReference type="Proteomes" id="UP001232148"/>
    </source>
</evidence>
<gene>
    <name evidence="3" type="ORF">LX32DRAFT_730502</name>
</gene>
<feature type="region of interest" description="Disordered" evidence="1">
    <location>
        <begin position="47"/>
        <end position="88"/>
    </location>
</feature>